<gene>
    <name evidence="2" type="ORF">GCM10009021_27900</name>
</gene>
<dbReference type="Gene3D" id="3.30.420.10">
    <property type="entry name" value="Ribonuclease H-like superfamily/Ribonuclease H"/>
    <property type="match status" value="1"/>
</dbReference>
<dbReference type="PANTHER" id="PTHR39967:SF1">
    <property type="entry name" value="ISH14-TYPE TRANSPOSASE HSIRS44"/>
    <property type="match status" value="1"/>
</dbReference>
<dbReference type="GO" id="GO:0015074">
    <property type="term" value="P:DNA integration"/>
    <property type="evidence" value="ECO:0007669"/>
    <property type="project" value="InterPro"/>
</dbReference>
<dbReference type="Proteomes" id="UP000608850">
    <property type="component" value="Unassembled WGS sequence"/>
</dbReference>
<dbReference type="SUPFAM" id="SSF53098">
    <property type="entry name" value="Ribonuclease H-like"/>
    <property type="match status" value="1"/>
</dbReference>
<accession>A0A830GEV8</accession>
<dbReference type="InterPro" id="IPR036397">
    <property type="entry name" value="RNaseH_sf"/>
</dbReference>
<keyword evidence="3" id="KW-1185">Reference proteome</keyword>
<evidence type="ECO:0000313" key="2">
    <source>
        <dbReference type="EMBL" id="GGN24533.1"/>
    </source>
</evidence>
<dbReference type="InterPro" id="IPR012337">
    <property type="entry name" value="RNaseH-like_sf"/>
</dbReference>
<comment type="caution">
    <text evidence="2">The sequence shown here is derived from an EMBL/GenBank/DDBJ whole genome shotgun (WGS) entry which is preliminary data.</text>
</comment>
<dbReference type="PANTHER" id="PTHR39967">
    <property type="match status" value="1"/>
</dbReference>
<evidence type="ECO:0000259" key="1">
    <source>
        <dbReference type="Pfam" id="PF13683"/>
    </source>
</evidence>
<name>A0A830GEV8_9EURY</name>
<reference evidence="2 3" key="1">
    <citation type="journal article" date="2019" name="Int. J. Syst. Evol. Microbiol.">
        <title>The Global Catalogue of Microorganisms (GCM) 10K type strain sequencing project: providing services to taxonomists for standard genome sequencing and annotation.</title>
        <authorList>
            <consortium name="The Broad Institute Genomics Platform"/>
            <consortium name="The Broad Institute Genome Sequencing Center for Infectious Disease"/>
            <person name="Wu L."/>
            <person name="Ma J."/>
        </authorList>
    </citation>
    <scope>NUCLEOTIDE SEQUENCE [LARGE SCALE GENOMIC DNA]</scope>
    <source>
        <strain evidence="2 3">JCM 16331</strain>
    </source>
</reference>
<proteinExistence type="predicted"/>
<dbReference type="EMBL" id="BMOQ01000008">
    <property type="protein sequence ID" value="GGN24533.1"/>
    <property type="molecule type" value="Genomic_DNA"/>
</dbReference>
<evidence type="ECO:0000313" key="3">
    <source>
        <dbReference type="Proteomes" id="UP000608850"/>
    </source>
</evidence>
<dbReference type="AlphaFoldDB" id="A0A830GEV8"/>
<dbReference type="Pfam" id="PF13683">
    <property type="entry name" value="rve_3"/>
    <property type="match status" value="1"/>
</dbReference>
<dbReference type="InterPro" id="IPR001584">
    <property type="entry name" value="Integrase_cat-core"/>
</dbReference>
<sequence>MLIPDVALFGRHGTDPADAFLHRLQQKHDLADTEFLVDSYGYRTVLSRLGLIGHLDYTDSNHIEKWVHTLKMRIDRFHHSWVGSRPSAREWLEQFMHYYNRQRPHQALDGKTPAQEVEN</sequence>
<protein>
    <recommendedName>
        <fullName evidence="1">Integrase catalytic domain-containing protein</fullName>
    </recommendedName>
</protein>
<dbReference type="GO" id="GO:0003676">
    <property type="term" value="F:nucleic acid binding"/>
    <property type="evidence" value="ECO:0007669"/>
    <property type="project" value="InterPro"/>
</dbReference>
<organism evidence="2 3">
    <name type="scientific">Halarchaeum nitratireducens</name>
    <dbReference type="NCBI Taxonomy" id="489913"/>
    <lineage>
        <taxon>Archaea</taxon>
        <taxon>Methanobacteriati</taxon>
        <taxon>Methanobacteriota</taxon>
        <taxon>Stenosarchaea group</taxon>
        <taxon>Halobacteria</taxon>
        <taxon>Halobacteriales</taxon>
        <taxon>Halobacteriaceae</taxon>
    </lineage>
</organism>
<feature type="domain" description="Integrase catalytic" evidence="1">
    <location>
        <begin position="63"/>
        <end position="113"/>
    </location>
</feature>